<comment type="caution">
    <text evidence="1">The sequence shown here is derived from an EMBL/GenBank/DDBJ whole genome shotgun (WGS) entry which is preliminary data.</text>
</comment>
<proteinExistence type="predicted"/>
<evidence type="ECO:0000313" key="1">
    <source>
        <dbReference type="EMBL" id="MBI6871818.1"/>
    </source>
</evidence>
<keyword evidence="2" id="KW-1185">Reference proteome</keyword>
<dbReference type="RefSeq" id="WP_211141247.1">
    <property type="nucleotide sequence ID" value="NZ_JAEEGB010000004.1"/>
</dbReference>
<sequence>MKKIIISIFSVLLISVLWYIKDERVNVNIPIPNKIIIYKNGGSKTLTSNDKNFNDIIELTNKRVNKSKSRNLEEDSDYVNYLYKNKLSWKCLEFVYDANKSFQLKIKNNKVEYNYKKLFFTIKAEGGKDYGADMAYGDKEYISIISGISYDEKIMMKLLNIIDQEIK</sequence>
<dbReference type="Proteomes" id="UP000622687">
    <property type="component" value="Unassembled WGS sequence"/>
</dbReference>
<dbReference type="AlphaFoldDB" id="A0A934HR89"/>
<dbReference type="EMBL" id="JAEEGB010000004">
    <property type="protein sequence ID" value="MBI6871818.1"/>
    <property type="molecule type" value="Genomic_DNA"/>
</dbReference>
<protein>
    <submittedName>
        <fullName evidence="1">Uncharacterized protein</fullName>
    </submittedName>
</protein>
<accession>A0A934HR89</accession>
<name>A0A934HR89_9CLOT</name>
<reference evidence="1" key="1">
    <citation type="submission" date="2020-12" db="EMBL/GenBank/DDBJ databases">
        <title>Clostridium thailandense sp. nov., a novel acetogenic bacterium isolated from peat land soil in Thailand.</title>
        <authorList>
            <person name="Chaikitkaew S."/>
            <person name="Birkeland N.K."/>
        </authorList>
    </citation>
    <scope>NUCLEOTIDE SEQUENCE</scope>
    <source>
        <strain evidence="1">DSM 17425</strain>
    </source>
</reference>
<evidence type="ECO:0000313" key="2">
    <source>
        <dbReference type="Proteomes" id="UP000622687"/>
    </source>
</evidence>
<gene>
    <name evidence="1" type="ORF">I6U51_03740</name>
</gene>
<organism evidence="1 2">
    <name type="scientific">Clostridium aciditolerans</name>
    <dbReference type="NCBI Taxonomy" id="339861"/>
    <lineage>
        <taxon>Bacteria</taxon>
        <taxon>Bacillati</taxon>
        <taxon>Bacillota</taxon>
        <taxon>Clostridia</taxon>
        <taxon>Eubacteriales</taxon>
        <taxon>Clostridiaceae</taxon>
        <taxon>Clostridium</taxon>
    </lineage>
</organism>